<dbReference type="Gene3D" id="2.60.470.10">
    <property type="entry name" value="Acid-sensing ion channels like domains"/>
    <property type="match status" value="1"/>
</dbReference>
<keyword evidence="10 12" id="KW-0739">Sodium transport</keyword>
<proteinExistence type="inferred from homology"/>
<accession>A0ABN7PE73</accession>
<evidence type="ECO:0000313" key="14">
    <source>
        <dbReference type="Proteomes" id="UP001153148"/>
    </source>
</evidence>
<keyword evidence="4 12" id="KW-0894">Sodium channel</keyword>
<protein>
    <recommendedName>
        <fullName evidence="15">Folate receptor-like domain-containing protein</fullName>
    </recommendedName>
</protein>
<evidence type="ECO:0000256" key="6">
    <source>
        <dbReference type="ARBA" id="ARBA00022989"/>
    </source>
</evidence>
<comment type="similarity">
    <text evidence="2 12">Belongs to the amiloride-sensitive sodium channel (TC 1.A.6) family.</text>
</comment>
<comment type="caution">
    <text evidence="13">The sequence shown here is derived from an EMBL/GenBank/DDBJ whole genome shotgun (WGS) entry which is preliminary data.</text>
</comment>
<sequence>VMPTCQEVFEACFWHGKGIPCCELYQVQRSELGYCFSFNSLTTDGAKHCPAWLDHDGDEEVKSQQDPECVLRRNMGVGSTTGLEVFLKSSPWIDTLASGQRDVEGVRVSNAH</sequence>
<feature type="non-terminal residue" evidence="13">
    <location>
        <position position="1"/>
    </location>
</feature>
<feature type="non-terminal residue" evidence="13">
    <location>
        <position position="112"/>
    </location>
</feature>
<evidence type="ECO:0000256" key="10">
    <source>
        <dbReference type="ARBA" id="ARBA00023201"/>
    </source>
</evidence>
<evidence type="ECO:0000256" key="8">
    <source>
        <dbReference type="ARBA" id="ARBA00023065"/>
    </source>
</evidence>
<evidence type="ECO:0000256" key="1">
    <source>
        <dbReference type="ARBA" id="ARBA00004141"/>
    </source>
</evidence>
<keyword evidence="6" id="KW-1133">Transmembrane helix</keyword>
<reference evidence="13" key="1">
    <citation type="submission" date="2021-03" db="EMBL/GenBank/DDBJ databases">
        <authorList>
            <person name="Tran Van P."/>
        </authorList>
    </citation>
    <scope>NUCLEOTIDE SEQUENCE</scope>
</reference>
<keyword evidence="7" id="KW-0915">Sodium</keyword>
<evidence type="ECO:0000256" key="12">
    <source>
        <dbReference type="RuleBase" id="RU000679"/>
    </source>
</evidence>
<evidence type="ECO:0000256" key="3">
    <source>
        <dbReference type="ARBA" id="ARBA00022448"/>
    </source>
</evidence>
<comment type="subcellular location">
    <subcellularLocation>
        <location evidence="1">Membrane</location>
        <topology evidence="1">Multi-pass membrane protein</topology>
    </subcellularLocation>
</comment>
<evidence type="ECO:0000256" key="7">
    <source>
        <dbReference type="ARBA" id="ARBA00023053"/>
    </source>
</evidence>
<evidence type="ECO:0000256" key="5">
    <source>
        <dbReference type="ARBA" id="ARBA00022692"/>
    </source>
</evidence>
<evidence type="ECO:0000256" key="2">
    <source>
        <dbReference type="ARBA" id="ARBA00007193"/>
    </source>
</evidence>
<evidence type="ECO:0000256" key="11">
    <source>
        <dbReference type="ARBA" id="ARBA00023303"/>
    </source>
</evidence>
<keyword evidence="5 12" id="KW-0812">Transmembrane</keyword>
<keyword evidence="9" id="KW-0472">Membrane</keyword>
<evidence type="ECO:0000256" key="4">
    <source>
        <dbReference type="ARBA" id="ARBA00022461"/>
    </source>
</evidence>
<dbReference type="Pfam" id="PF00858">
    <property type="entry name" value="ASC"/>
    <property type="match status" value="1"/>
</dbReference>
<organism evidence="13 14">
    <name type="scientific">Timema podura</name>
    <name type="common">Walking stick</name>
    <dbReference type="NCBI Taxonomy" id="61482"/>
    <lineage>
        <taxon>Eukaryota</taxon>
        <taxon>Metazoa</taxon>
        <taxon>Ecdysozoa</taxon>
        <taxon>Arthropoda</taxon>
        <taxon>Hexapoda</taxon>
        <taxon>Insecta</taxon>
        <taxon>Pterygota</taxon>
        <taxon>Neoptera</taxon>
        <taxon>Polyneoptera</taxon>
        <taxon>Phasmatodea</taxon>
        <taxon>Timematodea</taxon>
        <taxon>Timematoidea</taxon>
        <taxon>Timematidae</taxon>
        <taxon>Timema</taxon>
    </lineage>
</organism>
<dbReference type="InterPro" id="IPR001873">
    <property type="entry name" value="ENaC"/>
</dbReference>
<keyword evidence="8 12" id="KW-0406">Ion transport</keyword>
<keyword evidence="11 12" id="KW-0407">Ion channel</keyword>
<dbReference type="Proteomes" id="UP001153148">
    <property type="component" value="Unassembled WGS sequence"/>
</dbReference>
<keyword evidence="14" id="KW-1185">Reference proteome</keyword>
<name>A0ABN7PE73_TIMPD</name>
<gene>
    <name evidence="13" type="ORF">TPAB3V08_LOCUS12314</name>
</gene>
<evidence type="ECO:0008006" key="15">
    <source>
        <dbReference type="Google" id="ProtNLM"/>
    </source>
</evidence>
<keyword evidence="3 12" id="KW-0813">Transport</keyword>
<evidence type="ECO:0000256" key="9">
    <source>
        <dbReference type="ARBA" id="ARBA00023136"/>
    </source>
</evidence>
<evidence type="ECO:0000313" key="13">
    <source>
        <dbReference type="EMBL" id="CAG2065370.1"/>
    </source>
</evidence>
<dbReference type="EMBL" id="CAJPIN010042476">
    <property type="protein sequence ID" value="CAG2065370.1"/>
    <property type="molecule type" value="Genomic_DNA"/>
</dbReference>